<sequence length="54" mass="6169">IPILLTIPLDTGIARLYSKGITLIEGIPQWRERFLGLFDKIREMVNERGSGSKR</sequence>
<comment type="caution">
    <text evidence="1">The sequence shown here is derived from an EMBL/GenBank/DDBJ whole genome shotgun (WGS) entry which is preliminary data.</text>
</comment>
<gene>
    <name evidence="1" type="ORF">S06H3_55088</name>
</gene>
<evidence type="ECO:0000313" key="1">
    <source>
        <dbReference type="EMBL" id="GAI55774.1"/>
    </source>
</evidence>
<dbReference type="AlphaFoldDB" id="X1RJN3"/>
<organism evidence="1">
    <name type="scientific">marine sediment metagenome</name>
    <dbReference type="NCBI Taxonomy" id="412755"/>
    <lineage>
        <taxon>unclassified sequences</taxon>
        <taxon>metagenomes</taxon>
        <taxon>ecological metagenomes</taxon>
    </lineage>
</organism>
<name>X1RJN3_9ZZZZ</name>
<reference evidence="1" key="1">
    <citation type="journal article" date="2014" name="Front. Microbiol.">
        <title>High frequency of phylogenetically diverse reductive dehalogenase-homologous genes in deep subseafloor sedimentary metagenomes.</title>
        <authorList>
            <person name="Kawai M."/>
            <person name="Futagami T."/>
            <person name="Toyoda A."/>
            <person name="Takaki Y."/>
            <person name="Nishi S."/>
            <person name="Hori S."/>
            <person name="Arai W."/>
            <person name="Tsubouchi T."/>
            <person name="Morono Y."/>
            <person name="Uchiyama I."/>
            <person name="Ito T."/>
            <person name="Fujiyama A."/>
            <person name="Inagaki F."/>
            <person name="Takami H."/>
        </authorList>
    </citation>
    <scope>NUCLEOTIDE SEQUENCE</scope>
    <source>
        <strain evidence="1">Expedition CK06-06</strain>
    </source>
</reference>
<accession>X1RJN3</accession>
<protein>
    <recommendedName>
        <fullName evidence="2">ParA family protein</fullName>
    </recommendedName>
</protein>
<dbReference type="EMBL" id="BARV01035288">
    <property type="protein sequence ID" value="GAI55774.1"/>
    <property type="molecule type" value="Genomic_DNA"/>
</dbReference>
<proteinExistence type="predicted"/>
<feature type="non-terminal residue" evidence="1">
    <location>
        <position position="1"/>
    </location>
</feature>
<evidence type="ECO:0008006" key="2">
    <source>
        <dbReference type="Google" id="ProtNLM"/>
    </source>
</evidence>